<reference evidence="2" key="1">
    <citation type="submission" date="2025-08" db="UniProtKB">
        <authorList>
            <consortium name="Ensembl"/>
        </authorList>
    </citation>
    <scope>IDENTIFICATION</scope>
</reference>
<dbReference type="Proteomes" id="UP000261480">
    <property type="component" value="Unplaced"/>
</dbReference>
<evidence type="ECO:0000313" key="3">
    <source>
        <dbReference type="Proteomes" id="UP000261480"/>
    </source>
</evidence>
<sequence>RERDRWKKKRERGREKQGWLNNETNTCIHVIGPAARLGAAAGGRGAARVKHIVHRALHLTVVDGLTLVGAERDGDEHDYTLLSKSMTHSATRGPARPRSTPLKSRSSPGNSSGLRERREKHVCIVSAARLLDAKTPNMDEVSGTFETTAVEEETADRLLFFFFFFFSVNQFGKMCFL</sequence>
<proteinExistence type="predicted"/>
<evidence type="ECO:0000313" key="2">
    <source>
        <dbReference type="Ensembl" id="ENSPMEP00000030381.1"/>
    </source>
</evidence>
<keyword evidence="3" id="KW-1185">Reference proteome</keyword>
<name>A0A3B3YSF1_9TELE</name>
<feature type="region of interest" description="Disordered" evidence="1">
    <location>
        <begin position="83"/>
        <end position="117"/>
    </location>
</feature>
<dbReference type="AlphaFoldDB" id="A0A3B3YSF1"/>
<protein>
    <submittedName>
        <fullName evidence="2">Uncharacterized protein</fullName>
    </submittedName>
</protein>
<organism evidence="2 3">
    <name type="scientific">Poecilia mexicana</name>
    <dbReference type="NCBI Taxonomy" id="48701"/>
    <lineage>
        <taxon>Eukaryota</taxon>
        <taxon>Metazoa</taxon>
        <taxon>Chordata</taxon>
        <taxon>Craniata</taxon>
        <taxon>Vertebrata</taxon>
        <taxon>Euteleostomi</taxon>
        <taxon>Actinopterygii</taxon>
        <taxon>Neopterygii</taxon>
        <taxon>Teleostei</taxon>
        <taxon>Neoteleostei</taxon>
        <taxon>Acanthomorphata</taxon>
        <taxon>Ovalentaria</taxon>
        <taxon>Atherinomorphae</taxon>
        <taxon>Cyprinodontiformes</taxon>
        <taxon>Poeciliidae</taxon>
        <taxon>Poeciliinae</taxon>
        <taxon>Poecilia</taxon>
    </lineage>
</organism>
<evidence type="ECO:0000256" key="1">
    <source>
        <dbReference type="SAM" id="MobiDB-lite"/>
    </source>
</evidence>
<dbReference type="Ensembl" id="ENSPMET00000022318.1">
    <property type="protein sequence ID" value="ENSPMEP00000030381.1"/>
    <property type="gene ID" value="ENSPMEG00000016750.1"/>
</dbReference>
<reference evidence="2" key="2">
    <citation type="submission" date="2025-09" db="UniProtKB">
        <authorList>
            <consortium name="Ensembl"/>
        </authorList>
    </citation>
    <scope>IDENTIFICATION</scope>
</reference>
<accession>A0A3B3YSF1</accession>
<feature type="compositionally biased region" description="Polar residues" evidence="1">
    <location>
        <begin position="101"/>
        <end position="113"/>
    </location>
</feature>